<dbReference type="RefSeq" id="YP_009507451.1">
    <property type="nucleotide sequence ID" value="NC_038553.1"/>
</dbReference>
<dbReference type="GO" id="GO:0017025">
    <property type="term" value="F:TBP-class protein binding"/>
    <property type="evidence" value="ECO:0007669"/>
    <property type="project" value="InterPro"/>
</dbReference>
<evidence type="ECO:0000256" key="2">
    <source>
        <dbReference type="ARBA" id="ARBA00023163"/>
    </source>
</evidence>
<keyword evidence="1" id="KW-0805">Transcription regulation</keyword>
<dbReference type="GO" id="GO:0070897">
    <property type="term" value="P:transcription preinitiation complex assembly"/>
    <property type="evidence" value="ECO:0007669"/>
    <property type="project" value="InterPro"/>
</dbReference>
<dbReference type="InterPro" id="IPR000812">
    <property type="entry name" value="TFIIB"/>
</dbReference>
<gene>
    <name evidence="4" type="primary">HaV53_ORF54</name>
</gene>
<organism evidence="4 5">
    <name type="scientific">Heterosigma akashiwo virus 01</name>
    <name type="common">HaV01</name>
    <dbReference type="NCBI Taxonomy" id="97195"/>
    <lineage>
        <taxon>Viruses</taxon>
        <taxon>Varidnaviria</taxon>
        <taxon>Bamfordvirae</taxon>
        <taxon>Nucleocytoviricota</taxon>
        <taxon>Megaviricetes</taxon>
        <taxon>Algavirales</taxon>
        <taxon>Phycodnaviridae</taxon>
        <taxon>Raphidovirus</taxon>
        <taxon>Raphidovirus japonicum</taxon>
    </lineage>
</organism>
<dbReference type="InterPro" id="IPR036915">
    <property type="entry name" value="Cyclin-like_sf"/>
</dbReference>
<keyword evidence="2" id="KW-0804">Transcription</keyword>
<name>A0A1C9C520_HAV01</name>
<dbReference type="SUPFAM" id="SSF47954">
    <property type="entry name" value="Cyclin-like"/>
    <property type="match status" value="1"/>
</dbReference>
<dbReference type="GeneID" id="37618435"/>
<keyword evidence="5" id="KW-1185">Reference proteome</keyword>
<dbReference type="EMBL" id="KX008963">
    <property type="protein sequence ID" value="AOM63385.1"/>
    <property type="molecule type" value="Genomic_DNA"/>
</dbReference>
<dbReference type="PRINTS" id="PR00685">
    <property type="entry name" value="TIFACTORIIB"/>
</dbReference>
<dbReference type="Pfam" id="PF00382">
    <property type="entry name" value="TFIIB"/>
    <property type="match status" value="1"/>
</dbReference>
<dbReference type="KEGG" id="vg:37618435"/>
<accession>A0A1C9C520</accession>
<proteinExistence type="predicted"/>
<dbReference type="CDD" id="cd00043">
    <property type="entry name" value="CYCLIN_SF"/>
    <property type="match status" value="1"/>
</dbReference>
<evidence type="ECO:0000259" key="3">
    <source>
        <dbReference type="Pfam" id="PF00382"/>
    </source>
</evidence>
<evidence type="ECO:0000256" key="1">
    <source>
        <dbReference type="ARBA" id="ARBA00023015"/>
    </source>
</evidence>
<organismHost>
    <name type="scientific">Heterosigma akashiwo</name>
    <name type="common">Chromophytic alga</name>
    <name type="synonym">Heterosigma carterae</name>
    <dbReference type="NCBI Taxonomy" id="2829"/>
</organismHost>
<reference evidence="4 5" key="1">
    <citation type="submission" date="2016-03" db="EMBL/GenBank/DDBJ databases">
        <title>Genome sequences of a Phycodnavirus, Heterosigma akashiwo virus strain 53.</title>
        <authorList>
            <person name="Ueki S."/>
            <person name="Ogura Y."/>
            <person name="Hayashi T."/>
        </authorList>
    </citation>
    <scope>NUCLEOTIDE SEQUENCE [LARGE SCALE GENOMIC DNA]</scope>
    <source>
        <strain evidence="4">HaV53</strain>
    </source>
</reference>
<protein>
    <recommendedName>
        <fullName evidence="3">Transcription factor TFIIB cyclin-like domain-containing protein</fullName>
    </recommendedName>
</protein>
<dbReference type="Gene3D" id="1.10.472.170">
    <property type="match status" value="1"/>
</dbReference>
<dbReference type="Proteomes" id="UP000232488">
    <property type="component" value="Segment"/>
</dbReference>
<sequence length="361" mass="41581">MEKRQENIMEETCSVCNGSNLLVDIKHSIKICSNCGKIHKIQKTDNVIDENNDMENDNEACITCGHVHFVSINVEATIVCDNCGTVKHASTFIEQKDEHLNSLKSDDHTFQSPFDDNCGNVIPKNFRAHVYIDGKLTTRSMDRYNVSYSYNHEQRVYYNFSIVVSSLNEQLNLTVESINTSKFIFCEFIKSKKIIRANVRIGLKAACIYIACKIHKAKRDKKKICRCLSIELTDFYKGYKILYEFMMSNENIKNTGLLQELADSNTVSDNENTASLVNICNTLNLSNSIKNRCINLKQEYYNDFKHIMIKTYDTMIISYIVNYEQCMKKPSKKQICDTTNVCVPTLNKNIKMFQQLILSKK</sequence>
<evidence type="ECO:0000313" key="5">
    <source>
        <dbReference type="Proteomes" id="UP000232488"/>
    </source>
</evidence>
<evidence type="ECO:0000313" key="4">
    <source>
        <dbReference type="EMBL" id="AOM63385.1"/>
    </source>
</evidence>
<dbReference type="InterPro" id="IPR013150">
    <property type="entry name" value="TFIIB_cyclin"/>
</dbReference>
<feature type="domain" description="Transcription factor TFIIB cyclin-like" evidence="3">
    <location>
        <begin position="164"/>
        <end position="244"/>
    </location>
</feature>